<evidence type="ECO:0000313" key="2">
    <source>
        <dbReference type="EMBL" id="OWM71026.1"/>
    </source>
</evidence>
<evidence type="ECO:0000256" key="1">
    <source>
        <dbReference type="SAM" id="MobiDB-lite"/>
    </source>
</evidence>
<proteinExistence type="predicted"/>
<organism evidence="2 3">
    <name type="scientific">Punica granatum</name>
    <name type="common">Pomegranate</name>
    <dbReference type="NCBI Taxonomy" id="22663"/>
    <lineage>
        <taxon>Eukaryota</taxon>
        <taxon>Viridiplantae</taxon>
        <taxon>Streptophyta</taxon>
        <taxon>Embryophyta</taxon>
        <taxon>Tracheophyta</taxon>
        <taxon>Spermatophyta</taxon>
        <taxon>Magnoliopsida</taxon>
        <taxon>eudicotyledons</taxon>
        <taxon>Gunneridae</taxon>
        <taxon>Pentapetalae</taxon>
        <taxon>rosids</taxon>
        <taxon>malvids</taxon>
        <taxon>Myrtales</taxon>
        <taxon>Lythraceae</taxon>
        <taxon>Punica</taxon>
    </lineage>
</organism>
<reference evidence="3" key="1">
    <citation type="journal article" date="2017" name="Plant J.">
        <title>The pomegranate (Punica granatum L.) genome and the genomics of punicalagin biosynthesis.</title>
        <authorList>
            <person name="Qin G."/>
            <person name="Xu C."/>
            <person name="Ming R."/>
            <person name="Tang H."/>
            <person name="Guyot R."/>
            <person name="Kramer E.M."/>
            <person name="Hu Y."/>
            <person name="Yi X."/>
            <person name="Qi Y."/>
            <person name="Xu X."/>
            <person name="Gao Z."/>
            <person name="Pan H."/>
            <person name="Jian J."/>
            <person name="Tian Y."/>
            <person name="Yue Z."/>
            <person name="Xu Y."/>
        </authorList>
    </citation>
    <scope>NUCLEOTIDE SEQUENCE [LARGE SCALE GENOMIC DNA]</scope>
    <source>
        <strain evidence="3">cv. Dabenzi</strain>
    </source>
</reference>
<protein>
    <submittedName>
        <fullName evidence="2">Uncharacterized protein</fullName>
    </submittedName>
</protein>
<accession>A0A218WEA8</accession>
<feature type="compositionally biased region" description="Polar residues" evidence="1">
    <location>
        <begin position="36"/>
        <end position="69"/>
    </location>
</feature>
<evidence type="ECO:0000313" key="3">
    <source>
        <dbReference type="Proteomes" id="UP000197138"/>
    </source>
</evidence>
<dbReference type="EMBL" id="MTKT01004570">
    <property type="protein sequence ID" value="OWM71026.1"/>
    <property type="molecule type" value="Genomic_DNA"/>
</dbReference>
<dbReference type="Proteomes" id="UP000197138">
    <property type="component" value="Unassembled WGS sequence"/>
</dbReference>
<sequence>MTHPDVFRRCPAQAGIPRSFTDAFSDRAPGARSTDEQTASQNRPTGTQGPPGSWNEPQTTFRNSTGLLE</sequence>
<feature type="region of interest" description="Disordered" evidence="1">
    <location>
        <begin position="1"/>
        <end position="69"/>
    </location>
</feature>
<gene>
    <name evidence="2" type="ORF">CDL15_Pgr006218</name>
</gene>
<dbReference type="AlphaFoldDB" id="A0A218WEA8"/>
<name>A0A218WEA8_PUNGR</name>
<comment type="caution">
    <text evidence="2">The sequence shown here is derived from an EMBL/GenBank/DDBJ whole genome shotgun (WGS) entry which is preliminary data.</text>
</comment>